<reference evidence="2 3" key="1">
    <citation type="journal article" date="2020" name="Nat. Food">
        <title>A phased Vanilla planifolia genome enables genetic improvement of flavour and production.</title>
        <authorList>
            <person name="Hasing T."/>
            <person name="Tang H."/>
            <person name="Brym M."/>
            <person name="Khazi F."/>
            <person name="Huang T."/>
            <person name="Chambers A.H."/>
        </authorList>
    </citation>
    <scope>NUCLEOTIDE SEQUENCE [LARGE SCALE GENOMIC DNA]</scope>
    <source>
        <tissue evidence="2">Leaf</tissue>
    </source>
</reference>
<proteinExistence type="predicted"/>
<keyword evidence="3" id="KW-1185">Reference proteome</keyword>
<comment type="caution">
    <text evidence="2">The sequence shown here is derived from an EMBL/GenBank/DDBJ whole genome shotgun (WGS) entry which is preliminary data.</text>
</comment>
<dbReference type="EMBL" id="JADCNL010000003">
    <property type="protein sequence ID" value="KAG0488497.1"/>
    <property type="molecule type" value="Genomic_DNA"/>
</dbReference>
<evidence type="ECO:0000313" key="3">
    <source>
        <dbReference type="Proteomes" id="UP000636800"/>
    </source>
</evidence>
<keyword evidence="1" id="KW-1133">Transmembrane helix</keyword>
<keyword evidence="1" id="KW-0812">Transmembrane</keyword>
<protein>
    <submittedName>
        <fullName evidence="2">Uncharacterized protein</fullName>
    </submittedName>
</protein>
<dbReference type="OrthoDB" id="10256771at2759"/>
<feature type="transmembrane region" description="Helical" evidence="1">
    <location>
        <begin position="29"/>
        <end position="47"/>
    </location>
</feature>
<organism evidence="2 3">
    <name type="scientific">Vanilla planifolia</name>
    <name type="common">Vanilla</name>
    <dbReference type="NCBI Taxonomy" id="51239"/>
    <lineage>
        <taxon>Eukaryota</taxon>
        <taxon>Viridiplantae</taxon>
        <taxon>Streptophyta</taxon>
        <taxon>Embryophyta</taxon>
        <taxon>Tracheophyta</taxon>
        <taxon>Spermatophyta</taxon>
        <taxon>Magnoliopsida</taxon>
        <taxon>Liliopsida</taxon>
        <taxon>Asparagales</taxon>
        <taxon>Orchidaceae</taxon>
        <taxon>Vanilloideae</taxon>
        <taxon>Vanilleae</taxon>
        <taxon>Vanilla</taxon>
    </lineage>
</organism>
<name>A0A835V7P2_VANPL</name>
<sequence length="50" mass="5151">MIAAVAEEGGVEDGYSPGQGDAIKFAEVLHAHFAVVFSTLISAAMLVDSK</sequence>
<accession>A0A835V7P2</accession>
<dbReference type="Proteomes" id="UP000636800">
    <property type="component" value="Chromosome 3"/>
</dbReference>
<gene>
    <name evidence="2" type="ORF">HPP92_007308</name>
</gene>
<evidence type="ECO:0000313" key="2">
    <source>
        <dbReference type="EMBL" id="KAG0488497.1"/>
    </source>
</evidence>
<keyword evidence="1" id="KW-0472">Membrane</keyword>
<evidence type="ECO:0000256" key="1">
    <source>
        <dbReference type="SAM" id="Phobius"/>
    </source>
</evidence>
<dbReference type="AlphaFoldDB" id="A0A835V7P2"/>